<dbReference type="AlphaFoldDB" id="A0A383VG30"/>
<evidence type="ECO:0000313" key="6">
    <source>
        <dbReference type="EMBL" id="SZX63870.1"/>
    </source>
</evidence>
<dbReference type="GO" id="GO:0050660">
    <property type="term" value="F:flavin adenine dinucleotide binding"/>
    <property type="evidence" value="ECO:0007669"/>
    <property type="project" value="TreeGrafter"/>
</dbReference>
<dbReference type="GO" id="GO:0005737">
    <property type="term" value="C:cytoplasm"/>
    <property type="evidence" value="ECO:0007669"/>
    <property type="project" value="TreeGrafter"/>
</dbReference>
<organism evidence="6 7">
    <name type="scientific">Tetradesmus obliquus</name>
    <name type="common">Green alga</name>
    <name type="synonym">Acutodesmus obliquus</name>
    <dbReference type="NCBI Taxonomy" id="3088"/>
    <lineage>
        <taxon>Eukaryota</taxon>
        <taxon>Viridiplantae</taxon>
        <taxon>Chlorophyta</taxon>
        <taxon>core chlorophytes</taxon>
        <taxon>Chlorophyceae</taxon>
        <taxon>CS clade</taxon>
        <taxon>Sphaeropleales</taxon>
        <taxon>Scenedesmaceae</taxon>
        <taxon>Tetradesmus</taxon>
    </lineage>
</organism>
<dbReference type="PRINTS" id="PR00469">
    <property type="entry name" value="PNDRDTASEII"/>
</dbReference>
<gene>
    <name evidence="6" type="ORF">BQ4739_LOCUS4409</name>
</gene>
<keyword evidence="3" id="KW-0274">FAD</keyword>
<sequence length="374" mass="38578">MPVKVLVVGGGFAGAQVAIDLAKCQHVDVTLVTRTDYFEASFANARSVVDPSIADQALWLYEAMKPHGTFIQGEVTQLSDSTAVLADGTQVAFDYAAIATGSSYAVGKSSTALTLQQRLQELQGLAARVKAARSVLVVGGGPLGVELAGEVLTDLPGVEVTLVHGGQRLLPSLTPKASAAAEAWLRSKGCKLLLGDKLQVPPGSSGGPFSGTTSAGVAVAADVLLMATGITTNSGLLAQTLPDALDPQGRVKVDATLRVVGHPRLFALGDVTDVPEEKLAFLASQQGQLVAASIAALAAAHVAGGQAATDAAGKRLGRWRPSKGIAVMIVTLGRAYAVGRIGCLTLRGWLPTAIKARNLEGFVSKYRRQLMAQP</sequence>
<dbReference type="Pfam" id="PF07992">
    <property type="entry name" value="Pyr_redox_2"/>
    <property type="match status" value="1"/>
</dbReference>
<feature type="domain" description="FAD/NAD(P)-binding" evidence="5">
    <location>
        <begin position="4"/>
        <end position="287"/>
    </location>
</feature>
<protein>
    <recommendedName>
        <fullName evidence="5">FAD/NAD(P)-binding domain-containing protein</fullName>
    </recommendedName>
</protein>
<evidence type="ECO:0000256" key="2">
    <source>
        <dbReference type="ARBA" id="ARBA00022630"/>
    </source>
</evidence>
<dbReference type="Gene3D" id="3.50.50.100">
    <property type="match status" value="1"/>
</dbReference>
<dbReference type="STRING" id="3088.A0A383VG30"/>
<keyword evidence="2" id="KW-0285">Flavoprotein</keyword>
<evidence type="ECO:0000313" key="7">
    <source>
        <dbReference type="Proteomes" id="UP000256970"/>
    </source>
</evidence>
<dbReference type="InterPro" id="IPR036188">
    <property type="entry name" value="FAD/NAD-bd_sf"/>
</dbReference>
<evidence type="ECO:0000256" key="4">
    <source>
        <dbReference type="ARBA" id="ARBA00023002"/>
    </source>
</evidence>
<dbReference type="PANTHER" id="PTHR43735:SF3">
    <property type="entry name" value="FERROPTOSIS SUPPRESSOR PROTEIN 1"/>
    <property type="match status" value="1"/>
</dbReference>
<dbReference type="GO" id="GO:0004174">
    <property type="term" value="F:electron-transferring-flavoprotein dehydrogenase activity"/>
    <property type="evidence" value="ECO:0007669"/>
    <property type="project" value="TreeGrafter"/>
</dbReference>
<evidence type="ECO:0000256" key="3">
    <source>
        <dbReference type="ARBA" id="ARBA00022827"/>
    </source>
</evidence>
<comment type="similarity">
    <text evidence="1">Belongs to the FAD-dependent oxidoreductase family.</text>
</comment>
<dbReference type="EMBL" id="FNXT01000349">
    <property type="protein sequence ID" value="SZX63870.1"/>
    <property type="molecule type" value="Genomic_DNA"/>
</dbReference>
<accession>A0A383VG30</accession>
<dbReference type="PANTHER" id="PTHR43735">
    <property type="entry name" value="APOPTOSIS-INDUCING FACTOR 1"/>
    <property type="match status" value="1"/>
</dbReference>
<dbReference type="InterPro" id="IPR023753">
    <property type="entry name" value="FAD/NAD-binding_dom"/>
</dbReference>
<evidence type="ECO:0000259" key="5">
    <source>
        <dbReference type="Pfam" id="PF07992"/>
    </source>
</evidence>
<dbReference type="PRINTS" id="PR00368">
    <property type="entry name" value="FADPNR"/>
</dbReference>
<keyword evidence="4" id="KW-0560">Oxidoreductase</keyword>
<dbReference type="SUPFAM" id="SSF51905">
    <property type="entry name" value="FAD/NAD(P)-binding domain"/>
    <property type="match status" value="1"/>
</dbReference>
<reference evidence="6 7" key="1">
    <citation type="submission" date="2016-10" db="EMBL/GenBank/DDBJ databases">
        <authorList>
            <person name="Cai Z."/>
        </authorList>
    </citation>
    <scope>NUCLEOTIDE SEQUENCE [LARGE SCALE GENOMIC DNA]</scope>
</reference>
<proteinExistence type="inferred from homology"/>
<name>A0A383VG30_TETOB</name>
<evidence type="ECO:0000256" key="1">
    <source>
        <dbReference type="ARBA" id="ARBA00006442"/>
    </source>
</evidence>
<dbReference type="Proteomes" id="UP000256970">
    <property type="component" value="Unassembled WGS sequence"/>
</dbReference>
<keyword evidence="7" id="KW-1185">Reference proteome</keyword>